<dbReference type="Proteomes" id="UP000013940">
    <property type="component" value="Chromosome"/>
</dbReference>
<proteinExistence type="inferred from homology"/>
<dbReference type="Gene3D" id="3.50.50.60">
    <property type="entry name" value="FAD/NAD(P)-binding domain"/>
    <property type="match status" value="2"/>
</dbReference>
<dbReference type="GeneID" id="57477070"/>
<dbReference type="InterPro" id="IPR002168">
    <property type="entry name" value="Lipase_GDXG_HIS_AS"/>
</dbReference>
<evidence type="ECO:0000313" key="7">
    <source>
        <dbReference type="Proteomes" id="UP000013940"/>
    </source>
</evidence>
<dbReference type="GO" id="GO:0016787">
    <property type="term" value="F:hydrolase activity"/>
    <property type="evidence" value="ECO:0007669"/>
    <property type="project" value="UniProtKB-KW"/>
</dbReference>
<dbReference type="PROSITE" id="PS01173">
    <property type="entry name" value="LIPASE_GDXG_HIS"/>
    <property type="match status" value="1"/>
</dbReference>
<dbReference type="PANTHER" id="PTHR42877">
    <property type="entry name" value="L-ORNITHINE N(5)-MONOOXYGENASE-RELATED"/>
    <property type="match status" value="1"/>
</dbReference>
<dbReference type="EC" id="1.14.13.84" evidence="6"/>
<dbReference type="PANTHER" id="PTHR42877:SF4">
    <property type="entry name" value="FAD_NAD(P)-BINDING DOMAIN-CONTAINING PROTEIN-RELATED"/>
    <property type="match status" value="1"/>
</dbReference>
<dbReference type="Pfam" id="PF07859">
    <property type="entry name" value="Abhydrolase_3"/>
    <property type="match status" value="1"/>
</dbReference>
<dbReference type="InterPro" id="IPR033140">
    <property type="entry name" value="Lipase_GDXG_put_SER_AS"/>
</dbReference>
<feature type="domain" description="Alpha/beta hydrolase fold-3" evidence="5">
    <location>
        <begin position="591"/>
        <end position="790"/>
    </location>
</feature>
<dbReference type="InterPro" id="IPR013094">
    <property type="entry name" value="AB_hydrolase_3"/>
</dbReference>
<dbReference type="KEGG" id="pprc:PFLCHA0_c40610"/>
<keyword evidence="6" id="KW-0560">Oxidoreductase</keyword>
<dbReference type="eggNOG" id="COG0657">
    <property type="taxonomic scope" value="Bacteria"/>
</dbReference>
<dbReference type="InterPro" id="IPR036188">
    <property type="entry name" value="FAD/NAD-bd_sf"/>
</dbReference>
<evidence type="ECO:0000256" key="3">
    <source>
        <dbReference type="PROSITE-ProRule" id="PRU10038"/>
    </source>
</evidence>
<dbReference type="GO" id="GO:0033767">
    <property type="term" value="F:4-hydroxyacetophenone monooxygenase activity"/>
    <property type="evidence" value="ECO:0007669"/>
    <property type="project" value="UniProtKB-EC"/>
</dbReference>
<evidence type="ECO:0000256" key="4">
    <source>
        <dbReference type="SAM" id="MobiDB-lite"/>
    </source>
</evidence>
<reference evidence="7" key="1">
    <citation type="journal article" date="2014" name="Genome Announc.">
        <title>Full-genome sequence of the plant growth-promoting bacterium Pseudomonas protegens CHA0.</title>
        <authorList>
            <person name="Jousset A."/>
            <person name="Schuldes J."/>
            <person name="Keel C."/>
            <person name="Maurhofer M."/>
            <person name="Daniel R."/>
            <person name="Scheu S."/>
            <person name="Thuermer A."/>
        </authorList>
    </citation>
    <scope>NUCLEOTIDE SEQUENCE [LARGE SCALE GENOMIC DNA]</scope>
    <source>
        <strain evidence="7">DSM 19095 / LMG 27888 / CFBP 6595 / CHA0</strain>
    </source>
</reference>
<organism evidence="6 7">
    <name type="scientific">Pseudomonas protegens (strain DSM 19095 / LMG 27888 / CFBP 6595 / CHA0)</name>
    <dbReference type="NCBI Taxonomy" id="1124983"/>
    <lineage>
        <taxon>Bacteria</taxon>
        <taxon>Pseudomonadati</taxon>
        <taxon>Pseudomonadota</taxon>
        <taxon>Gammaproteobacteria</taxon>
        <taxon>Pseudomonadales</taxon>
        <taxon>Pseudomonadaceae</taxon>
        <taxon>Pseudomonas</taxon>
    </lineage>
</organism>
<dbReference type="PRINTS" id="PR00411">
    <property type="entry name" value="PNDRDTASEI"/>
</dbReference>
<sequence length="839" mass="92469">MPEFAPATHPAPDSATPLEAIIIGSGFGGLGMAIALRKAGVHRFVILEKGQDVGGVWRDNSYPGAACDVPSHLYSFSFEPNPHWSRVFAPQAEIHGYLQHCAGVYELKPHIRFGAEVRHAEFDTANACWHVTCADGQRHAARLLISATGQLSRPALPDLPGMASFRGRVFHSAHWDHDYPLAGKRVAVIGTGASAIQFVPEVARQVAELKVFQRSPAYIMPKADRPYSAEEKQRFLRQPWKMKLVRAAHYLHFESRALGFTRLQGLTKWVVGGPFKKLLHTSVTSPELRRQMTPDYPIGCKRILLSNDYLKTFDQPHVHLLTRGIRQITEHGIETLDGEEHAVDAIIYGTGFAATEFLSPMRITGRDGLDLNQAWQGGAAAYLGISVPGFPNFFMLYGPNTNLGHNSIIHMLESQISHVMQARQALLDSGASHVEVDEQRHQRFQLGIQRRLATSVWSGCKSWYVDERGHNSTNWPGFTWSYRWLARYAGLAAYRLSSPLDTQSPACDGQRIAAPRDWLEQANAAFLRVFLRVSFRALIGPPRALASQRKIVDRLSWLMPGCLGVNRRSMQLDGLSLQIVDAGTRAPKGVILYLHGGAFCLGSPRSHYSVTSRLARDSGCAVWVPDYRLAPEHPYPAALEDCLACYDAIRAQLCPADKLLIAGDSAGGALVLALALALKERGDGIAAGLMLLSPVTDPDLGGASMQSRQEADPMIRRDWLEQALKAYAAPVQALSHRPLEADLRGLPPMLIQVGDQELLLSDSTRLAERARQSGVACQLEIHQGRWHVFQLQAFYLRSARNALLGLARFARQCLETAGQTPQAADSPRTTQPATDPQPS</sequence>
<comment type="similarity">
    <text evidence="1">Belongs to the 'GDXG' lipolytic enzyme family.</text>
</comment>
<dbReference type="EMBL" id="CP003190">
    <property type="protein sequence ID" value="AGL85825.1"/>
    <property type="molecule type" value="Genomic_DNA"/>
</dbReference>
<feature type="region of interest" description="Disordered" evidence="4">
    <location>
        <begin position="818"/>
        <end position="839"/>
    </location>
</feature>
<dbReference type="InterPro" id="IPR029058">
    <property type="entry name" value="AB_hydrolase_fold"/>
</dbReference>
<dbReference type="PROSITE" id="PS01174">
    <property type="entry name" value="LIPASE_GDXG_SER"/>
    <property type="match status" value="1"/>
</dbReference>
<keyword evidence="6" id="KW-0503">Monooxygenase</keyword>
<dbReference type="SUPFAM" id="SSF53474">
    <property type="entry name" value="alpha/beta-Hydrolases"/>
    <property type="match status" value="1"/>
</dbReference>
<evidence type="ECO:0000256" key="2">
    <source>
        <dbReference type="ARBA" id="ARBA00022801"/>
    </source>
</evidence>
<dbReference type="AlphaFoldDB" id="A0A2C9EQA8"/>
<feature type="active site" evidence="3">
    <location>
        <position position="665"/>
    </location>
</feature>
<dbReference type="InterPro" id="IPR051209">
    <property type="entry name" value="FAD-bind_Monooxygenase_sf"/>
</dbReference>
<evidence type="ECO:0000256" key="1">
    <source>
        <dbReference type="ARBA" id="ARBA00010515"/>
    </source>
</evidence>
<evidence type="ECO:0000259" key="5">
    <source>
        <dbReference type="Pfam" id="PF07859"/>
    </source>
</evidence>
<protein>
    <submittedName>
        <fullName evidence="6">4-hydroxyacetophenone monooxygenase HapE</fullName>
        <ecNumber evidence="6">1.14.13.84</ecNumber>
    </submittedName>
</protein>
<dbReference type="SUPFAM" id="SSF51905">
    <property type="entry name" value="FAD/NAD(P)-binding domain"/>
    <property type="match status" value="2"/>
</dbReference>
<gene>
    <name evidence="6" type="primary">hapE</name>
    <name evidence="6" type="ORF">PFLCHA0_c40610</name>
</gene>
<evidence type="ECO:0000313" key="6">
    <source>
        <dbReference type="EMBL" id="AGL85825.1"/>
    </source>
</evidence>
<dbReference type="eggNOG" id="COG2072">
    <property type="taxonomic scope" value="Bacteria"/>
</dbReference>
<name>A0A2C9EQA8_PSEPH</name>
<dbReference type="HOGENOM" id="CLU_016602_0_0_6"/>
<accession>A0A2C9EQA8</accession>
<dbReference type="RefSeq" id="WP_015636356.1">
    <property type="nucleotide sequence ID" value="NC_021237.1"/>
</dbReference>
<dbReference type="Pfam" id="PF13738">
    <property type="entry name" value="Pyr_redox_3"/>
    <property type="match status" value="1"/>
</dbReference>
<dbReference type="Gene3D" id="3.40.50.1820">
    <property type="entry name" value="alpha/beta hydrolase"/>
    <property type="match status" value="1"/>
</dbReference>
<keyword evidence="2" id="KW-0378">Hydrolase</keyword>